<gene>
    <name evidence="3" type="ORF">LPLAT_LOCUS12983</name>
</gene>
<evidence type="ECO:0000313" key="3">
    <source>
        <dbReference type="EMBL" id="CAL1687766.1"/>
    </source>
</evidence>
<dbReference type="AlphaFoldDB" id="A0AAV2P757"/>
<evidence type="ECO:0000313" key="4">
    <source>
        <dbReference type="Proteomes" id="UP001497644"/>
    </source>
</evidence>
<feature type="domain" description="HSac2" evidence="2">
    <location>
        <begin position="62"/>
        <end position="221"/>
    </location>
</feature>
<dbReference type="InterPro" id="IPR040242">
    <property type="entry name" value="TPRG1-like"/>
</dbReference>
<reference evidence="3" key="1">
    <citation type="submission" date="2024-04" db="EMBL/GenBank/DDBJ databases">
        <authorList>
            <consortium name="Molecular Ecology Group"/>
        </authorList>
    </citation>
    <scope>NUCLEOTIDE SEQUENCE</scope>
</reference>
<accession>A0AAV2P757</accession>
<dbReference type="InterPro" id="IPR034753">
    <property type="entry name" value="hSac2"/>
</dbReference>
<dbReference type="GO" id="GO:0005737">
    <property type="term" value="C:cytoplasm"/>
    <property type="evidence" value="ECO:0007669"/>
    <property type="project" value="TreeGrafter"/>
</dbReference>
<name>A0AAV2P757_9HYME</name>
<dbReference type="Proteomes" id="UP001497644">
    <property type="component" value="Chromosome 8"/>
</dbReference>
<sequence>MEETCLDDGPAGNFERATLEIANVDPVKPATESADDTSKRNSASRNVCNVPFKHIDVHTFFTDRNEVVERAINDCTEKLIKENDDELVGSWLLTEISLWDTEKERLVLLSTKALYSVKYDFISLKILDFNRISISLLDTIVAGELIYPPASLAPRLSGLAEGVSSIINCAVRQEWSSVTGCSNFTQFESRKRHMPGIRLLWNRGQPLPLIKKWNPFAKDIPWLTYASHPLFWYKAGTEIVKTRFDIEAFHTTLKSLLSHECNVVNMPIIIENYCGLGALVHNRNGLGFFKIRGKVSF</sequence>
<dbReference type="PANTHER" id="PTHR31108">
    <property type="entry name" value="TUMOR PROTEIN P63-REGULATED GENE 1-LIKE PROTEIN"/>
    <property type="match status" value="1"/>
</dbReference>
<comment type="similarity">
    <text evidence="1">Belongs to the TPRG1 family.</text>
</comment>
<dbReference type="PROSITE" id="PS51791">
    <property type="entry name" value="HSAC2"/>
    <property type="match status" value="1"/>
</dbReference>
<organism evidence="3 4">
    <name type="scientific">Lasius platythorax</name>
    <dbReference type="NCBI Taxonomy" id="488582"/>
    <lineage>
        <taxon>Eukaryota</taxon>
        <taxon>Metazoa</taxon>
        <taxon>Ecdysozoa</taxon>
        <taxon>Arthropoda</taxon>
        <taxon>Hexapoda</taxon>
        <taxon>Insecta</taxon>
        <taxon>Pterygota</taxon>
        <taxon>Neoptera</taxon>
        <taxon>Endopterygota</taxon>
        <taxon>Hymenoptera</taxon>
        <taxon>Apocrita</taxon>
        <taxon>Aculeata</taxon>
        <taxon>Formicoidea</taxon>
        <taxon>Formicidae</taxon>
        <taxon>Formicinae</taxon>
        <taxon>Lasius</taxon>
        <taxon>Lasius</taxon>
    </lineage>
</organism>
<proteinExistence type="inferred from homology"/>
<evidence type="ECO:0000256" key="1">
    <source>
        <dbReference type="ARBA" id="ARBA00009163"/>
    </source>
</evidence>
<dbReference type="InterPro" id="IPR022158">
    <property type="entry name" value="Inositol_phosphatase"/>
</dbReference>
<dbReference type="PANTHER" id="PTHR31108:SF1">
    <property type="entry name" value="HSAC2 DOMAIN-CONTAINING PROTEIN"/>
    <property type="match status" value="1"/>
</dbReference>
<evidence type="ECO:0000259" key="2">
    <source>
        <dbReference type="PROSITE" id="PS51791"/>
    </source>
</evidence>
<dbReference type="Pfam" id="PF12456">
    <property type="entry name" value="hSac2"/>
    <property type="match status" value="1"/>
</dbReference>
<dbReference type="EMBL" id="OZ034831">
    <property type="protein sequence ID" value="CAL1687766.1"/>
    <property type="molecule type" value="Genomic_DNA"/>
</dbReference>
<protein>
    <recommendedName>
        <fullName evidence="2">HSac2 domain-containing protein</fullName>
    </recommendedName>
</protein>
<keyword evidence="4" id="KW-1185">Reference proteome</keyword>